<keyword evidence="1" id="KW-0472">Membrane</keyword>
<dbReference type="RefSeq" id="WP_188430053.1">
    <property type="nucleotide sequence ID" value="NZ_BMEX01000002.1"/>
</dbReference>
<evidence type="ECO:0000313" key="3">
    <source>
        <dbReference type="Proteomes" id="UP000617979"/>
    </source>
</evidence>
<gene>
    <name evidence="2" type="ORF">GCM10007416_07650</name>
</gene>
<reference evidence="3" key="1">
    <citation type="journal article" date="2019" name="Int. J. Syst. Evol. Microbiol.">
        <title>The Global Catalogue of Microorganisms (GCM) 10K type strain sequencing project: providing services to taxonomists for standard genome sequencing and annotation.</title>
        <authorList>
            <consortium name="The Broad Institute Genomics Platform"/>
            <consortium name="The Broad Institute Genome Sequencing Center for Infectious Disease"/>
            <person name="Wu L."/>
            <person name="Ma J."/>
        </authorList>
    </citation>
    <scope>NUCLEOTIDE SEQUENCE [LARGE SCALE GENOMIC DNA]</scope>
    <source>
        <strain evidence="3">CGMCC 1.12404</strain>
    </source>
</reference>
<sequence length="64" mass="7019">MNYVQPQVRFNKEVQVNEAIDWTVVAIAAIIAIGGYAAYCASKGGDFYSKIDIDDKTVEVGCKM</sequence>
<keyword evidence="3" id="KW-1185">Reference proteome</keyword>
<evidence type="ECO:0000313" key="2">
    <source>
        <dbReference type="EMBL" id="GGA37206.1"/>
    </source>
</evidence>
<evidence type="ECO:0000256" key="1">
    <source>
        <dbReference type="SAM" id="Phobius"/>
    </source>
</evidence>
<keyword evidence="1" id="KW-1133">Transmembrane helix</keyword>
<keyword evidence="1" id="KW-0812">Transmembrane</keyword>
<name>A0ABQ1G5U2_9BACL</name>
<organism evidence="2 3">
    <name type="scientific">Kroppenstedtia guangzhouensis</name>
    <dbReference type="NCBI Taxonomy" id="1274356"/>
    <lineage>
        <taxon>Bacteria</taxon>
        <taxon>Bacillati</taxon>
        <taxon>Bacillota</taxon>
        <taxon>Bacilli</taxon>
        <taxon>Bacillales</taxon>
        <taxon>Thermoactinomycetaceae</taxon>
        <taxon>Kroppenstedtia</taxon>
    </lineage>
</organism>
<comment type="caution">
    <text evidence="2">The sequence shown here is derived from an EMBL/GenBank/DDBJ whole genome shotgun (WGS) entry which is preliminary data.</text>
</comment>
<feature type="transmembrane region" description="Helical" evidence="1">
    <location>
        <begin position="20"/>
        <end position="41"/>
    </location>
</feature>
<protein>
    <submittedName>
        <fullName evidence="2">Uncharacterized protein</fullName>
    </submittedName>
</protein>
<accession>A0ABQ1G5U2</accession>
<dbReference type="Proteomes" id="UP000617979">
    <property type="component" value="Unassembled WGS sequence"/>
</dbReference>
<dbReference type="EMBL" id="BMEX01000002">
    <property type="protein sequence ID" value="GGA37206.1"/>
    <property type="molecule type" value="Genomic_DNA"/>
</dbReference>
<proteinExistence type="predicted"/>